<organism evidence="2 3">
    <name type="scientific">Carpediemonas membranifera</name>
    <dbReference type="NCBI Taxonomy" id="201153"/>
    <lineage>
        <taxon>Eukaryota</taxon>
        <taxon>Metamonada</taxon>
        <taxon>Carpediemonas-like organisms</taxon>
        <taxon>Carpediemonas</taxon>
    </lineage>
</organism>
<comment type="caution">
    <text evidence="2">The sequence shown here is derived from an EMBL/GenBank/DDBJ whole genome shotgun (WGS) entry which is preliminary data.</text>
</comment>
<protein>
    <submittedName>
        <fullName evidence="2">Uncharacterized protein</fullName>
    </submittedName>
</protein>
<feature type="coiled-coil region" evidence="1">
    <location>
        <begin position="49"/>
        <end position="76"/>
    </location>
</feature>
<evidence type="ECO:0000256" key="1">
    <source>
        <dbReference type="SAM" id="Coils"/>
    </source>
</evidence>
<proteinExistence type="predicted"/>
<keyword evidence="3" id="KW-1185">Reference proteome</keyword>
<reference evidence="2" key="1">
    <citation type="submission" date="2021-05" db="EMBL/GenBank/DDBJ databases">
        <title>A free-living protist that lacks canonical eukaryotic 1 DNA replication and segregation systems.</title>
        <authorList>
            <person name="Salas-Leiva D.E."/>
            <person name="Tromer E.C."/>
            <person name="Curtis B.A."/>
            <person name="Jerlstrom-Hultqvist J."/>
            <person name="Kolisko M."/>
            <person name="Yi Z."/>
            <person name="Salas-Leiva J.S."/>
            <person name="Gallot-Lavallee L."/>
            <person name="Kops G.J.P.L."/>
            <person name="Archibald J.M."/>
            <person name="Simpson A.G.B."/>
            <person name="Roger A.J."/>
        </authorList>
    </citation>
    <scope>NUCLEOTIDE SEQUENCE</scope>
    <source>
        <strain evidence="2">BICM</strain>
    </source>
</reference>
<evidence type="ECO:0000313" key="3">
    <source>
        <dbReference type="Proteomes" id="UP000717585"/>
    </source>
</evidence>
<gene>
    <name evidence="2" type="ORF">J8273_1367</name>
</gene>
<dbReference type="AlphaFoldDB" id="A0A8J6E4J3"/>
<dbReference type="EMBL" id="JAHDYR010000004">
    <property type="protein sequence ID" value="KAG9397016.1"/>
    <property type="molecule type" value="Genomic_DNA"/>
</dbReference>
<sequence>MNATPITLDLDDELPVAKMDMSVRRVDSTPVLPLNSLMVTPGSKAEIILERELAKLEEIERQYKALKLEHEELEADHQTVCEHNEAMDTTIARQTAEISDLLVHRSSTVSKQTQSLRTKVQQAAADFKSFRDSTAASLAQLQQQFMAAMLATVALIPPSAASTARILCVLTGSDGAPALTVDPASVALGKGGLRVVASAEARGRLQEVKYGPYDEVIISESLDMTPTVASVLPAMTHGRPATVVLVGTSVGALKQSAVNAIHVAGEILPTIRKNLFVVRSCFIADGGYRETIERPASRMDSICQAIPEHATHALFQLGTVADSARPADPSQTPLLSILLLTPGPFTAKLSADTSSSLARVVRSLAHGRPAAGLCDTEFSRRLDGCVDGSVMALVLVGDRCGAGVEATCRVLEFGQALTFA</sequence>
<evidence type="ECO:0000313" key="2">
    <source>
        <dbReference type="EMBL" id="KAG9397016.1"/>
    </source>
</evidence>
<accession>A0A8J6E4J3</accession>
<dbReference type="Proteomes" id="UP000717585">
    <property type="component" value="Unassembled WGS sequence"/>
</dbReference>
<name>A0A8J6E4J3_9EUKA</name>
<keyword evidence="1" id="KW-0175">Coiled coil</keyword>